<dbReference type="Gene3D" id="3.40.50.410">
    <property type="entry name" value="von Willebrand factor, type A domain"/>
    <property type="match status" value="1"/>
</dbReference>
<evidence type="ECO:0000313" key="3">
    <source>
        <dbReference type="Proteomes" id="UP001239462"/>
    </source>
</evidence>
<dbReference type="InterPro" id="IPR002035">
    <property type="entry name" value="VWF_A"/>
</dbReference>
<reference evidence="2 3" key="1">
    <citation type="submission" date="2023-06" db="EMBL/GenBank/DDBJ databases">
        <title>Roseiconus lacunae JC819 isolated from Gulf of Mannar region, Tamil Nadu.</title>
        <authorList>
            <person name="Pk S."/>
            <person name="Ch S."/>
            <person name="Ch V.R."/>
        </authorList>
    </citation>
    <scope>NUCLEOTIDE SEQUENCE [LARGE SCALE GENOMIC DNA]</scope>
    <source>
        <strain evidence="2 3">JC819</strain>
    </source>
</reference>
<name>A0ABT7PJQ7_9BACT</name>
<dbReference type="SUPFAM" id="SSF53300">
    <property type="entry name" value="vWA-like"/>
    <property type="match status" value="1"/>
</dbReference>
<comment type="caution">
    <text evidence="2">The sequence shown here is derived from an EMBL/GenBank/DDBJ whole genome shotgun (WGS) entry which is preliminary data.</text>
</comment>
<organism evidence="2 3">
    <name type="scientific">Roseiconus lacunae</name>
    <dbReference type="NCBI Taxonomy" id="2605694"/>
    <lineage>
        <taxon>Bacteria</taxon>
        <taxon>Pseudomonadati</taxon>
        <taxon>Planctomycetota</taxon>
        <taxon>Planctomycetia</taxon>
        <taxon>Pirellulales</taxon>
        <taxon>Pirellulaceae</taxon>
        <taxon>Roseiconus</taxon>
    </lineage>
</organism>
<feature type="domain" description="VWFA" evidence="1">
    <location>
        <begin position="79"/>
        <end position="259"/>
    </location>
</feature>
<accession>A0ABT7PJQ7</accession>
<evidence type="ECO:0000313" key="2">
    <source>
        <dbReference type="EMBL" id="MDM4016426.1"/>
    </source>
</evidence>
<dbReference type="PANTHER" id="PTHR33608">
    <property type="entry name" value="BLL2464 PROTEIN"/>
    <property type="match status" value="1"/>
</dbReference>
<dbReference type="SMART" id="SM00327">
    <property type="entry name" value="VWA"/>
    <property type="match status" value="1"/>
</dbReference>
<keyword evidence="3" id="KW-1185">Reference proteome</keyword>
<evidence type="ECO:0000259" key="1">
    <source>
        <dbReference type="SMART" id="SM00327"/>
    </source>
</evidence>
<dbReference type="InterPro" id="IPR002881">
    <property type="entry name" value="DUF58"/>
</dbReference>
<proteinExistence type="predicted"/>
<dbReference type="InterPro" id="IPR036465">
    <property type="entry name" value="vWFA_dom_sf"/>
</dbReference>
<dbReference type="Pfam" id="PF01882">
    <property type="entry name" value="DUF58"/>
    <property type="match status" value="1"/>
</dbReference>
<sequence>MPSFFDGRIAERLAALPLVARSAMLGSVSGRHQSPHRGSSVEFAEYRRYQAGDDLRRLDWRAYGRSDRYYVKEFEADTNLRLVLVVDGSGSMGFEQKLEVARQLAATLAYLAIGQGDAAGLVTASAGSHEHLPPRRIAGQVEQLFKRLEQLTPVGTNSMCQAISQLAESSRERAMVVLVSDFLFEFDQLRTAIDHLTFRKHDVVAFHVLSPQELNPGWDRPTRLLDMEGDESMLVDPEEIRAGYEDAVREYLESIEQLMHRSAVDYHRMLTDGTVEETLSRFLSARLGDVSR</sequence>
<dbReference type="PANTHER" id="PTHR33608:SF7">
    <property type="entry name" value="DUF58 DOMAIN-CONTAINING PROTEIN"/>
    <property type="match status" value="1"/>
</dbReference>
<protein>
    <submittedName>
        <fullName evidence="2">DUF58 domain-containing protein</fullName>
    </submittedName>
</protein>
<dbReference type="CDD" id="cd00198">
    <property type="entry name" value="vWFA"/>
    <property type="match status" value="1"/>
</dbReference>
<dbReference type="RefSeq" id="WP_230773139.1">
    <property type="nucleotide sequence ID" value="NZ_JAJMQV010000015.1"/>
</dbReference>
<gene>
    <name evidence="2" type="ORF">QTN89_13360</name>
</gene>
<dbReference type="EMBL" id="JASZZN010000008">
    <property type="protein sequence ID" value="MDM4016426.1"/>
    <property type="molecule type" value="Genomic_DNA"/>
</dbReference>
<dbReference type="Proteomes" id="UP001239462">
    <property type="component" value="Unassembled WGS sequence"/>
</dbReference>